<keyword evidence="4 8" id="KW-0812">Transmembrane</keyword>
<keyword evidence="6 8" id="KW-0472">Membrane</keyword>
<dbReference type="Proteomes" id="UP000761534">
    <property type="component" value="Unassembled WGS sequence"/>
</dbReference>
<dbReference type="PROSITE" id="PS50850">
    <property type="entry name" value="MFS"/>
    <property type="match status" value="1"/>
</dbReference>
<organism evidence="10 11">
    <name type="scientific">Trichomonascus ciferrii</name>
    <dbReference type="NCBI Taxonomy" id="44093"/>
    <lineage>
        <taxon>Eukaryota</taxon>
        <taxon>Fungi</taxon>
        <taxon>Dikarya</taxon>
        <taxon>Ascomycota</taxon>
        <taxon>Saccharomycotina</taxon>
        <taxon>Dipodascomycetes</taxon>
        <taxon>Dipodascales</taxon>
        <taxon>Trichomonascaceae</taxon>
        <taxon>Trichomonascus</taxon>
        <taxon>Trichomonascus ciferrii complex</taxon>
    </lineage>
</organism>
<keyword evidence="5 8" id="KW-1133">Transmembrane helix</keyword>
<feature type="transmembrane region" description="Helical" evidence="8">
    <location>
        <begin position="138"/>
        <end position="155"/>
    </location>
</feature>
<dbReference type="PANTHER" id="PTHR23514">
    <property type="entry name" value="BYPASS OF STOP CODON PROTEIN 6"/>
    <property type="match status" value="1"/>
</dbReference>
<reference evidence="10" key="1">
    <citation type="journal article" date="2019" name="G3 (Bethesda)">
        <title>Genome Assemblies of Two Rare Opportunistic Yeast Pathogens: Diutina rugosa (syn. Candida rugosa) and Trichomonascus ciferrii (syn. Candida ciferrii).</title>
        <authorList>
            <person name="Mixao V."/>
            <person name="Saus E."/>
            <person name="Hansen A.P."/>
            <person name="Lass-Florl C."/>
            <person name="Gabaldon T."/>
        </authorList>
    </citation>
    <scope>NUCLEOTIDE SEQUENCE</scope>
    <source>
        <strain evidence="10">CBS 4856</strain>
    </source>
</reference>
<feature type="transmembrane region" description="Helical" evidence="8">
    <location>
        <begin position="55"/>
        <end position="75"/>
    </location>
</feature>
<dbReference type="GO" id="GO:0016020">
    <property type="term" value="C:membrane"/>
    <property type="evidence" value="ECO:0007669"/>
    <property type="project" value="TreeGrafter"/>
</dbReference>
<dbReference type="InterPro" id="IPR051788">
    <property type="entry name" value="MFS_Transporter"/>
</dbReference>
<dbReference type="GO" id="GO:0012505">
    <property type="term" value="C:endomembrane system"/>
    <property type="evidence" value="ECO:0007669"/>
    <property type="project" value="UniProtKB-SubCell"/>
</dbReference>
<protein>
    <recommendedName>
        <fullName evidence="9">Major facilitator superfamily (MFS) profile domain-containing protein</fullName>
    </recommendedName>
</protein>
<comment type="subcellular location">
    <subcellularLocation>
        <location evidence="1">Endomembrane system</location>
        <topology evidence="1">Multi-pass membrane protein</topology>
    </subcellularLocation>
</comment>
<dbReference type="OrthoDB" id="413079at2759"/>
<name>A0A642VDF7_9ASCO</name>
<keyword evidence="3" id="KW-0813">Transport</keyword>
<dbReference type="EMBL" id="SWFS01000036">
    <property type="protein sequence ID" value="KAA8917420.1"/>
    <property type="molecule type" value="Genomic_DNA"/>
</dbReference>
<feature type="transmembrane region" description="Helical" evidence="8">
    <location>
        <begin position="347"/>
        <end position="371"/>
    </location>
</feature>
<comment type="caution">
    <text evidence="10">The sequence shown here is derived from an EMBL/GenBank/DDBJ whole genome shotgun (WGS) entry which is preliminary data.</text>
</comment>
<accession>A0A642VDF7</accession>
<evidence type="ECO:0000256" key="3">
    <source>
        <dbReference type="ARBA" id="ARBA00022448"/>
    </source>
</evidence>
<evidence type="ECO:0000256" key="1">
    <source>
        <dbReference type="ARBA" id="ARBA00004127"/>
    </source>
</evidence>
<feature type="transmembrane region" description="Helical" evidence="8">
    <location>
        <begin position="293"/>
        <end position="311"/>
    </location>
</feature>
<dbReference type="SUPFAM" id="SSF103473">
    <property type="entry name" value="MFS general substrate transporter"/>
    <property type="match status" value="1"/>
</dbReference>
<dbReference type="PANTHER" id="PTHR23514:SF3">
    <property type="entry name" value="BYPASS OF STOP CODON PROTEIN 6"/>
    <property type="match status" value="1"/>
</dbReference>
<feature type="transmembrane region" description="Helical" evidence="8">
    <location>
        <begin position="81"/>
        <end position="103"/>
    </location>
</feature>
<evidence type="ECO:0000256" key="7">
    <source>
        <dbReference type="SAM" id="MobiDB-lite"/>
    </source>
</evidence>
<evidence type="ECO:0000313" key="11">
    <source>
        <dbReference type="Proteomes" id="UP000761534"/>
    </source>
</evidence>
<evidence type="ECO:0000256" key="5">
    <source>
        <dbReference type="ARBA" id="ARBA00022989"/>
    </source>
</evidence>
<proteinExistence type="inferred from homology"/>
<sequence length="435" mass="47183">MKLESDDLGNAERQQALETEPNEGSRSQDDEEMTEEKKEAWNGSWRTISKIAATYYGFIVFGMFDSSLGALLPSIERYYGYSYLIVSLSFLAPFTGYLFAAVLSDHTHRWLGRGGAGCAGVALQLVCFIISLSGPPPFPLFVVGYGIGGFGNGTLEASWNSYLGVFDRANELTGILHAFYGLGGIICPTVFTAMVENGYQWHLCYAVLVGMGSLSLIFVAITFIKDTPAAYRKSVSFSRDANNNSSSIRMVIVNKLVWLLAVALFMYVGSEVTLGGWISTFMINIRHGNPEKMGYVTTGFWVGITLGRVVLGFVNGRIKKEELLASVYLSSAIVFVLLFWLVPSLILSAICAGVIGFFLGPLFPVVVVVAVKKLPRWLHVSGVGFASALGGGGAAILPFVNGVIADSYGPKILGPFAFSLLSAMFLIWLVVLKFF</sequence>
<feature type="transmembrane region" description="Helical" evidence="8">
    <location>
        <begin position="175"/>
        <end position="194"/>
    </location>
</feature>
<dbReference type="FunFam" id="1.20.1250.20:FF:000286">
    <property type="entry name" value="MFS efflux transporter"/>
    <property type="match status" value="1"/>
</dbReference>
<evidence type="ECO:0000256" key="8">
    <source>
        <dbReference type="SAM" id="Phobius"/>
    </source>
</evidence>
<feature type="transmembrane region" description="Helical" evidence="8">
    <location>
        <begin position="378"/>
        <end position="400"/>
    </location>
</feature>
<dbReference type="AlphaFoldDB" id="A0A642VDF7"/>
<keyword evidence="11" id="KW-1185">Reference proteome</keyword>
<dbReference type="InterPro" id="IPR011701">
    <property type="entry name" value="MFS"/>
</dbReference>
<dbReference type="Pfam" id="PF07690">
    <property type="entry name" value="MFS_1"/>
    <property type="match status" value="1"/>
</dbReference>
<evidence type="ECO:0000256" key="4">
    <source>
        <dbReference type="ARBA" id="ARBA00022692"/>
    </source>
</evidence>
<evidence type="ECO:0000256" key="2">
    <source>
        <dbReference type="ARBA" id="ARBA00008335"/>
    </source>
</evidence>
<dbReference type="Gene3D" id="1.20.1250.20">
    <property type="entry name" value="MFS general substrate transporter like domains"/>
    <property type="match status" value="2"/>
</dbReference>
<feature type="domain" description="Major facilitator superfamily (MFS) profile" evidence="9">
    <location>
        <begin position="50"/>
        <end position="435"/>
    </location>
</feature>
<gene>
    <name evidence="10" type="ORF">TRICI_000443</name>
</gene>
<dbReference type="InterPro" id="IPR020846">
    <property type="entry name" value="MFS_dom"/>
</dbReference>
<dbReference type="InterPro" id="IPR036259">
    <property type="entry name" value="MFS_trans_sf"/>
</dbReference>
<feature type="transmembrane region" description="Helical" evidence="8">
    <location>
        <begin position="256"/>
        <end position="278"/>
    </location>
</feature>
<dbReference type="VEuPathDB" id="FungiDB:TRICI_000443"/>
<feature type="transmembrane region" description="Helical" evidence="8">
    <location>
        <begin position="412"/>
        <end position="432"/>
    </location>
</feature>
<comment type="similarity">
    <text evidence="2">Belongs to the major facilitator superfamily.</text>
</comment>
<dbReference type="GO" id="GO:0022857">
    <property type="term" value="F:transmembrane transporter activity"/>
    <property type="evidence" value="ECO:0007669"/>
    <property type="project" value="InterPro"/>
</dbReference>
<feature type="compositionally biased region" description="Polar residues" evidence="7">
    <location>
        <begin position="12"/>
        <end position="25"/>
    </location>
</feature>
<feature type="transmembrane region" description="Helical" evidence="8">
    <location>
        <begin position="110"/>
        <end position="132"/>
    </location>
</feature>
<evidence type="ECO:0000313" key="10">
    <source>
        <dbReference type="EMBL" id="KAA8917420.1"/>
    </source>
</evidence>
<feature type="transmembrane region" description="Helical" evidence="8">
    <location>
        <begin position="200"/>
        <end position="224"/>
    </location>
</feature>
<evidence type="ECO:0000256" key="6">
    <source>
        <dbReference type="ARBA" id="ARBA00023136"/>
    </source>
</evidence>
<feature type="region of interest" description="Disordered" evidence="7">
    <location>
        <begin position="1"/>
        <end position="38"/>
    </location>
</feature>
<evidence type="ECO:0000259" key="9">
    <source>
        <dbReference type="PROSITE" id="PS50850"/>
    </source>
</evidence>
<feature type="transmembrane region" description="Helical" evidence="8">
    <location>
        <begin position="323"/>
        <end position="341"/>
    </location>
</feature>